<evidence type="ECO:0000256" key="9">
    <source>
        <dbReference type="RuleBase" id="RU369079"/>
    </source>
</evidence>
<keyword evidence="6 9" id="KW-1133">Transmembrane helix</keyword>
<evidence type="ECO:0000313" key="13">
    <source>
        <dbReference type="Proteomes" id="UP000281094"/>
    </source>
</evidence>
<keyword evidence="2 9" id="KW-0813">Transport</keyword>
<dbReference type="Proteomes" id="UP000281094">
    <property type="component" value="Unassembled WGS sequence"/>
</dbReference>
<feature type="transmembrane region" description="Helical" evidence="9">
    <location>
        <begin position="50"/>
        <end position="68"/>
    </location>
</feature>
<comment type="function">
    <text evidence="9">Part of the tripartite ATP-independent periplasmic (TRAP) transport system.</text>
</comment>
<dbReference type="PANTHER" id="PTHR35011:SF10">
    <property type="entry name" value="TRAP TRANSPORTER SMALL PERMEASE PROTEIN"/>
    <property type="match status" value="1"/>
</dbReference>
<dbReference type="AlphaFoldDB" id="A0A3L7JDU2"/>
<keyword evidence="4 9" id="KW-0997">Cell inner membrane</keyword>
<evidence type="ECO:0000256" key="6">
    <source>
        <dbReference type="ARBA" id="ARBA00022989"/>
    </source>
</evidence>
<organism evidence="12 13">
    <name type="scientific">Notoacmeibacter ruber</name>
    <dbReference type="NCBI Taxonomy" id="2670375"/>
    <lineage>
        <taxon>Bacteria</taxon>
        <taxon>Pseudomonadati</taxon>
        <taxon>Pseudomonadota</taxon>
        <taxon>Alphaproteobacteria</taxon>
        <taxon>Hyphomicrobiales</taxon>
        <taxon>Notoacmeibacteraceae</taxon>
        <taxon>Notoacmeibacter</taxon>
    </lineage>
</organism>
<feature type="transmembrane region" description="Helical" evidence="9">
    <location>
        <begin position="131"/>
        <end position="151"/>
    </location>
</feature>
<accession>A0A3L7JDU2</accession>
<feature type="region of interest" description="Disordered" evidence="10">
    <location>
        <begin position="162"/>
        <end position="181"/>
    </location>
</feature>
<dbReference type="RefSeq" id="WP_121645443.1">
    <property type="nucleotide sequence ID" value="NZ_RCWN01000001.1"/>
</dbReference>
<evidence type="ECO:0000256" key="1">
    <source>
        <dbReference type="ARBA" id="ARBA00004429"/>
    </source>
</evidence>
<evidence type="ECO:0000256" key="4">
    <source>
        <dbReference type="ARBA" id="ARBA00022519"/>
    </source>
</evidence>
<protein>
    <recommendedName>
        <fullName evidence="9">TRAP transporter small permease protein</fullName>
    </recommendedName>
</protein>
<feature type="transmembrane region" description="Helical" evidence="9">
    <location>
        <begin position="88"/>
        <end position="111"/>
    </location>
</feature>
<feature type="transmembrane region" description="Helical" evidence="9">
    <location>
        <begin position="12"/>
        <end position="30"/>
    </location>
</feature>
<comment type="caution">
    <text evidence="12">The sequence shown here is derived from an EMBL/GenBank/DDBJ whole genome shotgun (WGS) entry which is preliminary data.</text>
</comment>
<proteinExistence type="inferred from homology"/>
<evidence type="ECO:0000256" key="2">
    <source>
        <dbReference type="ARBA" id="ARBA00022448"/>
    </source>
</evidence>
<keyword evidence="13" id="KW-1185">Reference proteome</keyword>
<dbReference type="Pfam" id="PF04290">
    <property type="entry name" value="DctQ"/>
    <property type="match status" value="1"/>
</dbReference>
<evidence type="ECO:0000259" key="11">
    <source>
        <dbReference type="Pfam" id="PF04290"/>
    </source>
</evidence>
<dbReference type="PANTHER" id="PTHR35011">
    <property type="entry name" value="2,3-DIKETO-L-GULONATE TRAP TRANSPORTER SMALL PERMEASE PROTEIN YIAM"/>
    <property type="match status" value="1"/>
</dbReference>
<dbReference type="InterPro" id="IPR055348">
    <property type="entry name" value="DctQ"/>
</dbReference>
<keyword evidence="3" id="KW-1003">Cell membrane</keyword>
<evidence type="ECO:0000256" key="5">
    <source>
        <dbReference type="ARBA" id="ARBA00022692"/>
    </source>
</evidence>
<comment type="subunit">
    <text evidence="9">The complex comprises the extracytoplasmic solute receptor protein and the two transmembrane proteins.</text>
</comment>
<comment type="similarity">
    <text evidence="8 9">Belongs to the TRAP transporter small permease family.</text>
</comment>
<dbReference type="InterPro" id="IPR007387">
    <property type="entry name" value="TRAP_DctQ"/>
</dbReference>
<reference evidence="12 13" key="1">
    <citation type="submission" date="2018-10" db="EMBL/GenBank/DDBJ databases">
        <title>Notoacmeibacter sp. M2BS9Y-3-1, whole genome shotgun sequence.</title>
        <authorList>
            <person name="Tuo L."/>
        </authorList>
    </citation>
    <scope>NUCLEOTIDE SEQUENCE [LARGE SCALE GENOMIC DNA]</scope>
    <source>
        <strain evidence="12 13">M2BS9Y-3-1</strain>
    </source>
</reference>
<evidence type="ECO:0000256" key="3">
    <source>
        <dbReference type="ARBA" id="ARBA00022475"/>
    </source>
</evidence>
<sequence length="181" mass="19986">MRLYIKLVSALSRLLGVIAGLFLLSAVLSVSQMVFVRYMLNQSTVWQTEYTTYAIVAATFLGAPWVLIVKGHVNVDVLQIAAGPRLRLVMEALSGLAALVFVALMTYAAWYHFEEALTNGWRSDTVWSVPLWMPTLPMWTGLLMLCLQYIAELMRLATEGAPAPSAHGTELFDETVGSTKS</sequence>
<keyword evidence="5 9" id="KW-0812">Transmembrane</keyword>
<keyword evidence="7 9" id="KW-0472">Membrane</keyword>
<comment type="subcellular location">
    <subcellularLocation>
        <location evidence="1 9">Cell inner membrane</location>
        <topology evidence="1 9">Multi-pass membrane protein</topology>
    </subcellularLocation>
</comment>
<evidence type="ECO:0000256" key="8">
    <source>
        <dbReference type="ARBA" id="ARBA00038436"/>
    </source>
</evidence>
<evidence type="ECO:0000313" key="12">
    <source>
        <dbReference type="EMBL" id="RLQ88475.1"/>
    </source>
</evidence>
<name>A0A3L7JDU2_9HYPH</name>
<dbReference type="GO" id="GO:0005886">
    <property type="term" value="C:plasma membrane"/>
    <property type="evidence" value="ECO:0007669"/>
    <property type="project" value="UniProtKB-SubCell"/>
</dbReference>
<gene>
    <name evidence="12" type="ORF">D8780_09910</name>
</gene>
<feature type="domain" description="Tripartite ATP-independent periplasmic transporters DctQ component" evidence="11">
    <location>
        <begin position="27"/>
        <end position="158"/>
    </location>
</feature>
<evidence type="ECO:0000256" key="10">
    <source>
        <dbReference type="SAM" id="MobiDB-lite"/>
    </source>
</evidence>
<dbReference type="EMBL" id="RCWN01000001">
    <property type="protein sequence ID" value="RLQ88475.1"/>
    <property type="molecule type" value="Genomic_DNA"/>
</dbReference>
<dbReference type="GO" id="GO:0022857">
    <property type="term" value="F:transmembrane transporter activity"/>
    <property type="evidence" value="ECO:0007669"/>
    <property type="project" value="UniProtKB-UniRule"/>
</dbReference>
<evidence type="ECO:0000256" key="7">
    <source>
        <dbReference type="ARBA" id="ARBA00023136"/>
    </source>
</evidence>
<dbReference type="GO" id="GO:0015740">
    <property type="term" value="P:C4-dicarboxylate transport"/>
    <property type="evidence" value="ECO:0007669"/>
    <property type="project" value="TreeGrafter"/>
</dbReference>